<proteinExistence type="predicted"/>
<organism evidence="1">
    <name type="scientific">marine metagenome</name>
    <dbReference type="NCBI Taxonomy" id="408172"/>
    <lineage>
        <taxon>unclassified sequences</taxon>
        <taxon>metagenomes</taxon>
        <taxon>ecological metagenomes</taxon>
    </lineage>
</organism>
<sequence>MVAAEVEQTINDSGSIQYNTQNRGLFDVIWPTKNTYTTYFDKTTFGIKQWNKQIHQGEFKSELNAKKNSEDILVYDKEYKIEIMDSTQTLFTLLAMIQQRGADAMDTKWFAFEHEGQKGSARFLLADSQNVWNGKDSIMCDHYRLDLNLSDNSGKFLEKSDYFMEEIIVDNLVRELWVSKRKPKKIIRASLKTYWLPVMAQINE</sequence>
<accession>A0A381YTN8</accession>
<dbReference type="EMBL" id="UINC01019029">
    <property type="protein sequence ID" value="SVA80365.1"/>
    <property type="molecule type" value="Genomic_DNA"/>
</dbReference>
<gene>
    <name evidence="1" type="ORF">METZ01_LOCUS133219</name>
</gene>
<protein>
    <submittedName>
        <fullName evidence="1">Uncharacterized protein</fullName>
    </submittedName>
</protein>
<name>A0A381YTN8_9ZZZZ</name>
<evidence type="ECO:0000313" key="1">
    <source>
        <dbReference type="EMBL" id="SVA80365.1"/>
    </source>
</evidence>
<dbReference type="AlphaFoldDB" id="A0A381YTN8"/>
<reference evidence="1" key="1">
    <citation type="submission" date="2018-05" db="EMBL/GenBank/DDBJ databases">
        <authorList>
            <person name="Lanie J.A."/>
            <person name="Ng W.-L."/>
            <person name="Kazmierczak K.M."/>
            <person name="Andrzejewski T.M."/>
            <person name="Davidsen T.M."/>
            <person name="Wayne K.J."/>
            <person name="Tettelin H."/>
            <person name="Glass J.I."/>
            <person name="Rusch D."/>
            <person name="Podicherti R."/>
            <person name="Tsui H.-C.T."/>
            <person name="Winkler M.E."/>
        </authorList>
    </citation>
    <scope>NUCLEOTIDE SEQUENCE</scope>
</reference>